<dbReference type="Proteomes" id="UP000199408">
    <property type="component" value="Unassembled WGS sequence"/>
</dbReference>
<organism evidence="2 3">
    <name type="scientific">Micromonospora halophytica</name>
    <dbReference type="NCBI Taxonomy" id="47864"/>
    <lineage>
        <taxon>Bacteria</taxon>
        <taxon>Bacillati</taxon>
        <taxon>Actinomycetota</taxon>
        <taxon>Actinomycetes</taxon>
        <taxon>Micromonosporales</taxon>
        <taxon>Micromonosporaceae</taxon>
        <taxon>Micromonospora</taxon>
    </lineage>
</organism>
<feature type="non-terminal residue" evidence="2">
    <location>
        <position position="121"/>
    </location>
</feature>
<protein>
    <submittedName>
        <fullName evidence="2">Uncharacterized protein</fullName>
    </submittedName>
</protein>
<sequence length="121" mass="12717">MPSTATGSGSAGSTAVAWVVNAAATIGHEMPWSRAACTIVRPASATAAPAACRNRVVSRERAGTWATCSVNDLRGQAGVGQNQRRLRQRSRTGRPATGRSRGRVVAHCFTRTARCPHPGQH</sequence>
<evidence type="ECO:0000313" key="3">
    <source>
        <dbReference type="Proteomes" id="UP000199408"/>
    </source>
</evidence>
<reference evidence="3" key="1">
    <citation type="submission" date="2016-06" db="EMBL/GenBank/DDBJ databases">
        <authorList>
            <person name="Varghese N."/>
        </authorList>
    </citation>
    <scope>NUCLEOTIDE SEQUENCE [LARGE SCALE GENOMIC DNA]</scope>
    <source>
        <strain evidence="3">DSM 43171</strain>
    </source>
</reference>
<keyword evidence="3" id="KW-1185">Reference proteome</keyword>
<gene>
    <name evidence="2" type="ORF">GA0070560_12473</name>
</gene>
<dbReference type="AlphaFoldDB" id="A0A1C5J9A1"/>
<proteinExistence type="predicted"/>
<dbReference type="EMBL" id="FMDN01000024">
    <property type="protein sequence ID" value="SCG67103.1"/>
    <property type="molecule type" value="Genomic_DNA"/>
</dbReference>
<name>A0A1C5J9A1_9ACTN</name>
<feature type="region of interest" description="Disordered" evidence="1">
    <location>
        <begin position="78"/>
        <end position="102"/>
    </location>
</feature>
<evidence type="ECO:0000256" key="1">
    <source>
        <dbReference type="SAM" id="MobiDB-lite"/>
    </source>
</evidence>
<accession>A0A1C5J9A1</accession>
<evidence type="ECO:0000313" key="2">
    <source>
        <dbReference type="EMBL" id="SCG67103.1"/>
    </source>
</evidence>